<evidence type="ECO:0000313" key="4">
    <source>
        <dbReference type="EMBL" id="QHL89826.1"/>
    </source>
</evidence>
<gene>
    <name evidence="4" type="primary">bamE</name>
    <name evidence="4" type="ORF">GVO57_02030</name>
</gene>
<sequence>MSVFGRRLRIGVAILAIAVGASGCTRIKGHQGYLIDTQLIATVEPGVDNRDSVQRVLGRPSFVGQFANRDWYYLGIETRQLAFSRPSATDQTLFHVHFDANGNVASVGRSGVERIARIDPIKDKTPTLGRERGFFAELFGNIGRVGAPGAQGQMPNDNTGGP</sequence>
<organism evidence="4 5">
    <name type="scientific">Sphingomonas changnyeongensis</name>
    <dbReference type="NCBI Taxonomy" id="2698679"/>
    <lineage>
        <taxon>Bacteria</taxon>
        <taxon>Pseudomonadati</taxon>
        <taxon>Pseudomonadota</taxon>
        <taxon>Alphaproteobacteria</taxon>
        <taxon>Sphingomonadales</taxon>
        <taxon>Sphingomonadaceae</taxon>
        <taxon>Sphingomonas</taxon>
    </lineage>
</organism>
<dbReference type="PROSITE" id="PS51257">
    <property type="entry name" value="PROKAR_LIPOPROTEIN"/>
    <property type="match status" value="1"/>
</dbReference>
<name>A0A7Z2NU03_9SPHN</name>
<evidence type="ECO:0000313" key="5">
    <source>
        <dbReference type="Proteomes" id="UP000464468"/>
    </source>
</evidence>
<dbReference type="Pfam" id="PF04355">
    <property type="entry name" value="BamE"/>
    <property type="match status" value="1"/>
</dbReference>
<keyword evidence="2" id="KW-0472">Membrane</keyword>
<dbReference type="RefSeq" id="WP_160591418.1">
    <property type="nucleotide sequence ID" value="NZ_CP047895.1"/>
</dbReference>
<evidence type="ECO:0000259" key="3">
    <source>
        <dbReference type="Pfam" id="PF04355"/>
    </source>
</evidence>
<dbReference type="InterPro" id="IPR037873">
    <property type="entry name" value="BamE-like"/>
</dbReference>
<reference evidence="4 5" key="1">
    <citation type="submission" date="2020-01" db="EMBL/GenBank/DDBJ databases">
        <title>Sphingomonas sp. C33 whole genome sequece.</title>
        <authorList>
            <person name="Park C."/>
        </authorList>
    </citation>
    <scope>NUCLEOTIDE SEQUENCE [LARGE SCALE GENOMIC DNA]</scope>
    <source>
        <strain evidence="4 5">C33</strain>
    </source>
</reference>
<dbReference type="InterPro" id="IPR007450">
    <property type="entry name" value="BamE_dom"/>
</dbReference>
<dbReference type="KEGG" id="schy:GVO57_02030"/>
<dbReference type="GO" id="GO:0019867">
    <property type="term" value="C:outer membrane"/>
    <property type="evidence" value="ECO:0007669"/>
    <property type="project" value="InterPro"/>
</dbReference>
<keyword evidence="5" id="KW-1185">Reference proteome</keyword>
<dbReference type="Gene3D" id="3.30.1450.10">
    <property type="match status" value="1"/>
</dbReference>
<dbReference type="AlphaFoldDB" id="A0A7Z2NU03"/>
<dbReference type="EMBL" id="CP047895">
    <property type="protein sequence ID" value="QHL89826.1"/>
    <property type="molecule type" value="Genomic_DNA"/>
</dbReference>
<dbReference type="Proteomes" id="UP000464468">
    <property type="component" value="Chromosome"/>
</dbReference>
<keyword evidence="1" id="KW-0732">Signal</keyword>
<evidence type="ECO:0000256" key="1">
    <source>
        <dbReference type="ARBA" id="ARBA00022729"/>
    </source>
</evidence>
<feature type="domain" description="Outer membrane protein assembly factor BamE" evidence="3">
    <location>
        <begin position="32"/>
        <end position="106"/>
    </location>
</feature>
<accession>A0A7Z2NU03</accession>
<proteinExistence type="predicted"/>
<evidence type="ECO:0000256" key="2">
    <source>
        <dbReference type="ARBA" id="ARBA00023136"/>
    </source>
</evidence>
<protein>
    <submittedName>
        <fullName evidence="4">Outer membrane protein assembly factor BamE</fullName>
    </submittedName>
</protein>